<dbReference type="Proteomes" id="UP000478571">
    <property type="component" value="Unassembled WGS sequence"/>
</dbReference>
<dbReference type="RefSeq" id="WP_160927503.1">
    <property type="nucleotide sequence ID" value="NZ_WWEU01000001.1"/>
</dbReference>
<dbReference type="EMBL" id="WWEU01000001">
    <property type="protein sequence ID" value="MYM58559.1"/>
    <property type="molecule type" value="Genomic_DNA"/>
</dbReference>
<reference evidence="3 4" key="1">
    <citation type="submission" date="2020-01" db="EMBL/GenBank/DDBJ databases">
        <title>Draft Genome Sequence of Vibrio sp. strain OCN044, Isolated from a Healthy Coral at Palmyra Atoll.</title>
        <authorList>
            <person name="Videau P."/>
            <person name="Loughran R."/>
            <person name="Esquivel A."/>
            <person name="Deadmond M."/>
            <person name="Paddock B.E."/>
            <person name="Saw J.H."/>
            <person name="Ushijima B."/>
        </authorList>
    </citation>
    <scope>NUCLEOTIDE SEQUENCE [LARGE SCALE GENOMIC DNA]</scope>
    <source>
        <strain evidence="3 4">OCN044</strain>
    </source>
</reference>
<evidence type="ECO:0000313" key="4">
    <source>
        <dbReference type="Proteomes" id="UP000478571"/>
    </source>
</evidence>
<dbReference type="Pfam" id="PF05802">
    <property type="entry name" value="SctB2"/>
    <property type="match status" value="1"/>
</dbReference>
<sequence>MSGNLSTLSTNTLTATESAKPSVSTSSVPTESNIEDMIGQINELGTQLAKITNQILQLMREYSAQQRSQQYDIQEASLNDKRDGIERAKDSGISAGILQALSGFIGIAGVGGTSQIGEAATHLSQAMSKSVEAAGTMASASITRDAEMDKIAGDFKAMNAQDYMKALNELVEKARQIVQQMNAMLKDLVELNGKLTSAVRN</sequence>
<evidence type="ECO:0000256" key="1">
    <source>
        <dbReference type="SAM" id="Coils"/>
    </source>
</evidence>
<gene>
    <name evidence="3" type="ORF">GTG28_04915</name>
</gene>
<feature type="coiled-coil region" evidence="1">
    <location>
        <begin position="34"/>
        <end position="61"/>
    </location>
</feature>
<accession>A0A6L8LZ56</accession>
<comment type="caution">
    <text evidence="3">The sequence shown here is derived from an EMBL/GenBank/DDBJ whole genome shotgun (WGS) entry which is preliminary data.</text>
</comment>
<dbReference type="AlphaFoldDB" id="A0A6L8LZ56"/>
<evidence type="ECO:0000256" key="2">
    <source>
        <dbReference type="SAM" id="MobiDB-lite"/>
    </source>
</evidence>
<dbReference type="InterPro" id="IPR008611">
    <property type="entry name" value="SctB2-like"/>
</dbReference>
<keyword evidence="1" id="KW-0175">Coiled coil</keyword>
<evidence type="ECO:0000313" key="3">
    <source>
        <dbReference type="EMBL" id="MYM58559.1"/>
    </source>
</evidence>
<organism evidence="3 4">
    <name type="scientific">Vibrio tetraodonis subsp. pristinus</name>
    <dbReference type="NCBI Taxonomy" id="2695891"/>
    <lineage>
        <taxon>Bacteria</taxon>
        <taxon>Pseudomonadati</taxon>
        <taxon>Pseudomonadota</taxon>
        <taxon>Gammaproteobacteria</taxon>
        <taxon>Vibrionales</taxon>
        <taxon>Vibrionaceae</taxon>
        <taxon>Vibrio</taxon>
    </lineage>
</organism>
<feature type="region of interest" description="Disordered" evidence="2">
    <location>
        <begin position="1"/>
        <end position="30"/>
    </location>
</feature>
<feature type="coiled-coil region" evidence="1">
    <location>
        <begin position="160"/>
        <end position="191"/>
    </location>
</feature>
<name>A0A6L8LZ56_9VIBR</name>
<protein>
    <submittedName>
        <fullName evidence="3">Pathogenicity island effector protein</fullName>
    </submittedName>
</protein>
<keyword evidence="4" id="KW-1185">Reference proteome</keyword>
<proteinExistence type="predicted"/>